<keyword evidence="2" id="KW-1185">Reference proteome</keyword>
<dbReference type="PANTHER" id="PTHR19959">
    <property type="entry name" value="KINESIN LIGHT CHAIN"/>
    <property type="match status" value="1"/>
</dbReference>
<sequence length="821" mass="89562">MVVSFRDVTNSVSNSWINGPSIQIGSADTVTLALDRPDHQVQWLRAAPRDGRVPVRQRSPSYLLDARREVVPFWPRTYVQDLLAEWCDDTESPVSVLLVHGAGGQGKTRLASALAGRCHALGWAVARAVSRPDFPGDVLPDGPENTGPADGESPVLVVVDYAERWSVDVLVHLIVTLSTGFPDRTVRVLLLARSTASWLPVADRVDRLAALAEPIELGDLASPDERADAFSAAAAAFGAVLDVPTTPEPPDLSAPAYGSALTLHMSALAAVCAQRDHDRQPELSDLSTYLLRHEGRFWPPGRRGKIADAVFAATLLGPVRHPEEAEALADRLGIARDVLLTHEELYPPDDDTALHPLRPDRLGEDFLAEHLRRHRRAEGLLRRVMAVAEPATLRRALTILAAAADRHPDMRNALWSTLTPETVAEAGEPLVRTVIAHAPSHIAQAVSDALPHRRVDLLQPAADLARRLVNEQPTGTSSLDRGWAKVVLGIRLTEAGRSHEGLPWAQRGCDEMAMSSPGDPEHLIQVAKALNILGIVESASGYDEEALRSAALATQFFRGLVDRFPEFKGDCADCLTTYANRLADAFRYAEAVAMAKEALTLRRELASHSHADHVKLADTLSALGLHLGRAQHTDEALACTEEALTLYRRFAEQDPDGFLAPLSRTSHNLSLHLAASGRHTEALDAAIEAVTNTRQLLNLNHIAHLPTLRTQLSLLGWRRADVGDLSGALADCTEAIRIARELKAIDERAFSSHLAQACMTLAYIQSQHPTHHSQALPEALAAVEEALTTYRQLATTHRMYTPFIPPLLELQATLEEAWKRQ</sequence>
<evidence type="ECO:0000313" key="1">
    <source>
        <dbReference type="EMBL" id="GAA0259392.1"/>
    </source>
</evidence>
<accession>A0ABN0URP8</accession>
<dbReference type="PANTHER" id="PTHR19959:SF119">
    <property type="entry name" value="FUNGAL LIPASE-LIKE DOMAIN-CONTAINING PROTEIN"/>
    <property type="match status" value="1"/>
</dbReference>
<dbReference type="InterPro" id="IPR027417">
    <property type="entry name" value="P-loop_NTPase"/>
</dbReference>
<dbReference type="SUPFAM" id="SSF52540">
    <property type="entry name" value="P-loop containing nucleoside triphosphate hydrolases"/>
    <property type="match status" value="1"/>
</dbReference>
<reference evidence="1 2" key="1">
    <citation type="journal article" date="2019" name="Int. J. Syst. Evol. Microbiol.">
        <title>The Global Catalogue of Microorganisms (GCM) 10K type strain sequencing project: providing services to taxonomists for standard genome sequencing and annotation.</title>
        <authorList>
            <consortium name="The Broad Institute Genomics Platform"/>
            <consortium name="The Broad Institute Genome Sequencing Center for Infectious Disease"/>
            <person name="Wu L."/>
            <person name="Ma J."/>
        </authorList>
    </citation>
    <scope>NUCLEOTIDE SEQUENCE [LARGE SCALE GENOMIC DNA]</scope>
    <source>
        <strain evidence="1 2">JCM 3380</strain>
    </source>
</reference>
<name>A0ABN0URP8_9PSEU</name>
<proteinExistence type="predicted"/>
<dbReference type="Proteomes" id="UP001500416">
    <property type="component" value="Unassembled WGS sequence"/>
</dbReference>
<dbReference type="EMBL" id="BAAABU010000028">
    <property type="protein sequence ID" value="GAA0259392.1"/>
    <property type="molecule type" value="Genomic_DNA"/>
</dbReference>
<dbReference type="Gene3D" id="1.25.40.10">
    <property type="entry name" value="Tetratricopeptide repeat domain"/>
    <property type="match status" value="2"/>
</dbReference>
<dbReference type="InterPro" id="IPR011990">
    <property type="entry name" value="TPR-like_helical_dom_sf"/>
</dbReference>
<organism evidence="1 2">
    <name type="scientific">Saccharothrix mutabilis subsp. mutabilis</name>
    <dbReference type="NCBI Taxonomy" id="66855"/>
    <lineage>
        <taxon>Bacteria</taxon>
        <taxon>Bacillati</taxon>
        <taxon>Actinomycetota</taxon>
        <taxon>Actinomycetes</taxon>
        <taxon>Pseudonocardiales</taxon>
        <taxon>Pseudonocardiaceae</taxon>
        <taxon>Saccharothrix</taxon>
    </lineage>
</organism>
<comment type="caution">
    <text evidence="1">The sequence shown here is derived from an EMBL/GenBank/DDBJ whole genome shotgun (WGS) entry which is preliminary data.</text>
</comment>
<protein>
    <submittedName>
        <fullName evidence="1">Tetratricopeptide repeat protein</fullName>
    </submittedName>
</protein>
<dbReference type="SUPFAM" id="SSF48452">
    <property type="entry name" value="TPR-like"/>
    <property type="match status" value="1"/>
</dbReference>
<gene>
    <name evidence="1" type="ORF">GCM10010492_70430</name>
</gene>
<evidence type="ECO:0000313" key="2">
    <source>
        <dbReference type="Proteomes" id="UP001500416"/>
    </source>
</evidence>
<dbReference type="Pfam" id="PF13374">
    <property type="entry name" value="TPR_10"/>
    <property type="match status" value="1"/>
</dbReference>